<dbReference type="EMBL" id="AP021858">
    <property type="protein sequence ID" value="BBO24498.1"/>
    <property type="molecule type" value="Genomic_DNA"/>
</dbReference>
<name>A0A809RCX2_9BACT</name>
<evidence type="ECO:0000256" key="1">
    <source>
        <dbReference type="ARBA" id="ARBA00022741"/>
    </source>
</evidence>
<evidence type="ECO:0000313" key="3">
    <source>
        <dbReference type="EMBL" id="BBO24498.1"/>
    </source>
</evidence>
<evidence type="ECO:0000259" key="2">
    <source>
        <dbReference type="Pfam" id="PF24729"/>
    </source>
</evidence>
<feature type="domain" description="Acb2/Tad1 hairpin" evidence="2">
    <location>
        <begin position="22"/>
        <end position="79"/>
    </location>
</feature>
<organism evidence="3 4">
    <name type="scientific">Candidatus Nitrosymbiomonas proteolyticus</name>
    <dbReference type="NCBI Taxonomy" id="2608984"/>
    <lineage>
        <taxon>Bacteria</taxon>
        <taxon>Bacillati</taxon>
        <taxon>Armatimonadota</taxon>
        <taxon>Armatimonadota incertae sedis</taxon>
        <taxon>Candidatus Nitrosymbiomonas</taxon>
    </lineage>
</organism>
<dbReference type="InterPro" id="IPR056098">
    <property type="entry name" value="Acb2/Tad1_hairpin"/>
</dbReference>
<dbReference type="KEGG" id="npy:NPRO_20930"/>
<accession>A0A809RCX2</accession>
<sequence length="110" mass="12335">MSENMEKFRSMDGSDALVDQPFIKIVFQHGPPAQVGLNGCRIEDVIEVLVQRLLDFQGRDLACEENATALYHLEAAREALLTRRRRRELQGVIATREAHISKDVSSTPAS</sequence>
<keyword evidence="1" id="KW-0547">Nucleotide-binding</keyword>
<dbReference type="Proteomes" id="UP000662873">
    <property type="component" value="Chromosome"/>
</dbReference>
<dbReference type="Pfam" id="PF24729">
    <property type="entry name" value="Acb2_Tad1_hairpin"/>
    <property type="match status" value="1"/>
</dbReference>
<evidence type="ECO:0000313" key="4">
    <source>
        <dbReference type="Proteomes" id="UP000662873"/>
    </source>
</evidence>
<proteinExistence type="predicted"/>
<gene>
    <name evidence="3" type="ORF">NPRO_20930</name>
</gene>
<reference evidence="3" key="1">
    <citation type="journal article" name="DNA Res.">
        <title>The physiological potential of anammox bacteria as revealed by their core genome structure.</title>
        <authorList>
            <person name="Okubo T."/>
            <person name="Toyoda A."/>
            <person name="Fukuhara K."/>
            <person name="Uchiyama I."/>
            <person name="Harigaya Y."/>
            <person name="Kuroiwa M."/>
            <person name="Suzuki T."/>
            <person name="Murakami Y."/>
            <person name="Suwa Y."/>
            <person name="Takami H."/>
        </authorList>
    </citation>
    <scope>NUCLEOTIDE SEQUENCE</scope>
    <source>
        <strain evidence="3">317325-2</strain>
    </source>
</reference>
<protein>
    <recommendedName>
        <fullName evidence="2">Acb2/Tad1 hairpin domain-containing protein</fullName>
    </recommendedName>
</protein>
<dbReference type="AlphaFoldDB" id="A0A809RCX2"/>